<gene>
    <name evidence="5" type="ORF">CFD26_101643</name>
</gene>
<reference evidence="5 6" key="1">
    <citation type="submission" date="2018-08" db="EMBL/GenBank/DDBJ databases">
        <title>Draft genome sequences of two Aspergillus turcosus clinical strains isolated from bronchoalveolar lavage fluid: one azole-susceptible and the other azole-resistant.</title>
        <authorList>
            <person name="Parent-Michaud M."/>
            <person name="Dufresne P.J."/>
            <person name="Fournier E."/>
            <person name="Martineau C."/>
            <person name="Moreira S."/>
            <person name="Perkins V."/>
            <person name="De Repentigny L."/>
            <person name="Dufresne S.F."/>
        </authorList>
    </citation>
    <scope>NUCLEOTIDE SEQUENCE [LARGE SCALE GENOMIC DNA]</scope>
    <source>
        <strain evidence="5">HMR AF 1038</strain>
    </source>
</reference>
<keyword evidence="6" id="KW-1185">Reference proteome</keyword>
<name>A0A229YLL0_9EURO</name>
<dbReference type="STRING" id="1245748.A0A229YLL0"/>
<evidence type="ECO:0000259" key="4">
    <source>
        <dbReference type="Pfam" id="PF22890"/>
    </source>
</evidence>
<dbReference type="GO" id="GO:0072546">
    <property type="term" value="C:EMC complex"/>
    <property type="evidence" value="ECO:0007669"/>
    <property type="project" value="UniProtKB-UniRule"/>
</dbReference>
<keyword evidence="2" id="KW-0802">TPR repeat</keyword>
<keyword evidence="1" id="KW-0677">Repeat</keyword>
<keyword evidence="3" id="KW-0472">Membrane</keyword>
<protein>
    <recommendedName>
        <fullName evidence="3">ER membrane protein complex subunit 2</fullName>
    </recommendedName>
</protein>
<dbReference type="OrthoDB" id="124397at2759"/>
<evidence type="ECO:0000256" key="1">
    <source>
        <dbReference type="ARBA" id="ARBA00022737"/>
    </source>
</evidence>
<dbReference type="Pfam" id="PF22890">
    <property type="entry name" value="TPR_EMC2"/>
    <property type="match status" value="1"/>
</dbReference>
<evidence type="ECO:0000313" key="5">
    <source>
        <dbReference type="EMBL" id="RLL93473.1"/>
    </source>
</evidence>
<dbReference type="InterPro" id="IPR011990">
    <property type="entry name" value="TPR-like_helical_dom_sf"/>
</dbReference>
<sequence length="325" mass="36051">MGGTAPELHAVHGSDLLSSLHLSQQAPLILGRRLTSEPDAKSTFIFSPEKFEEYREIEQLLLACLQTGDDRSALCCLSQLEQRFGASNERVLGLRGIYEEAIAEDRSSLESCLRKYDTLLLENPANMPVLKRRVALLRALSRHTDAIHSLIDLLKAAPTDAEAWCELSDLYKSQGMGLQAIFCLEEALLIAPNAWNIHAHLGELQYLFAGSSDPEQSYHLLRGSIRSFSRSIELCDDYLRGFYGLASASATLLKGEKYRTYLQDSSLSQADDSISVVFVQELNAFAKTRIEGIVKERSKGRIHSEYSQGELIAAKELLNLLNASG</sequence>
<organism evidence="5 6">
    <name type="scientific">Aspergillus turcosus</name>
    <dbReference type="NCBI Taxonomy" id="1245748"/>
    <lineage>
        <taxon>Eukaryota</taxon>
        <taxon>Fungi</taxon>
        <taxon>Dikarya</taxon>
        <taxon>Ascomycota</taxon>
        <taxon>Pezizomycotina</taxon>
        <taxon>Eurotiomycetes</taxon>
        <taxon>Eurotiomycetidae</taxon>
        <taxon>Eurotiales</taxon>
        <taxon>Aspergillaceae</taxon>
        <taxon>Aspergillus</taxon>
        <taxon>Aspergillus subgen. Fumigati</taxon>
    </lineage>
</organism>
<dbReference type="SUPFAM" id="SSF48452">
    <property type="entry name" value="TPR-like"/>
    <property type="match status" value="1"/>
</dbReference>
<dbReference type="Gene3D" id="1.25.40.10">
    <property type="entry name" value="Tetratricopeptide repeat domain"/>
    <property type="match status" value="1"/>
</dbReference>
<dbReference type="Proteomes" id="UP000215289">
    <property type="component" value="Unassembled WGS sequence"/>
</dbReference>
<comment type="subcellular location">
    <subcellularLocation>
        <location evidence="3">Endoplasmic reticulum membrane</location>
        <topology evidence="3">Peripheral membrane protein</topology>
        <orientation evidence="3">Cytoplasmic side</orientation>
    </subcellularLocation>
</comment>
<comment type="function">
    <text evidence="3">Part of the endoplasmic reticulum membrane protein complex (EMC) that enables the energy-independent insertion into endoplasmic reticulum membranes of newly synthesized membrane proteins.</text>
</comment>
<evidence type="ECO:0000256" key="3">
    <source>
        <dbReference type="RuleBase" id="RU367091"/>
    </source>
</evidence>
<dbReference type="FunFam" id="1.25.40.10:FF:001208">
    <property type="entry name" value="Tetratricopeptide repeat domain-containing protein"/>
    <property type="match status" value="1"/>
</dbReference>
<dbReference type="EMBL" id="NIDN02000306">
    <property type="protein sequence ID" value="RLL93473.1"/>
    <property type="molecule type" value="Genomic_DNA"/>
</dbReference>
<comment type="similarity">
    <text evidence="3">Belongs to the EMC2 family.</text>
</comment>
<keyword evidence="3" id="KW-0256">Endoplasmic reticulum</keyword>
<accession>A0A229YLL0</accession>
<dbReference type="PANTHER" id="PTHR12760">
    <property type="entry name" value="TETRATRICOPEPTIDE REPEAT PROTEIN"/>
    <property type="match status" value="1"/>
</dbReference>
<proteinExistence type="inferred from homology"/>
<evidence type="ECO:0000313" key="6">
    <source>
        <dbReference type="Proteomes" id="UP000215289"/>
    </source>
</evidence>
<comment type="subunit">
    <text evidence="3">Component of the ER membrane protein complex (EMC).</text>
</comment>
<dbReference type="InterPro" id="IPR039856">
    <property type="entry name" value="EMC2-like"/>
</dbReference>
<dbReference type="InterPro" id="IPR055217">
    <property type="entry name" value="TPR_EMC2"/>
</dbReference>
<evidence type="ECO:0000256" key="2">
    <source>
        <dbReference type="ARBA" id="ARBA00022803"/>
    </source>
</evidence>
<feature type="domain" description="EMC2 TPR-like" evidence="4">
    <location>
        <begin position="101"/>
        <end position="205"/>
    </location>
</feature>
<dbReference type="AlphaFoldDB" id="A0A229YLL0"/>
<comment type="caution">
    <text evidence="5">The sequence shown here is derived from an EMBL/GenBank/DDBJ whole genome shotgun (WGS) entry which is preliminary data.</text>
</comment>